<dbReference type="Proteomes" id="UP001234178">
    <property type="component" value="Unassembled WGS sequence"/>
</dbReference>
<evidence type="ECO:0000313" key="2">
    <source>
        <dbReference type="EMBL" id="KAK4003547.1"/>
    </source>
</evidence>
<organism evidence="2 3">
    <name type="scientific">Daphnia magna</name>
    <dbReference type="NCBI Taxonomy" id="35525"/>
    <lineage>
        <taxon>Eukaryota</taxon>
        <taxon>Metazoa</taxon>
        <taxon>Ecdysozoa</taxon>
        <taxon>Arthropoda</taxon>
        <taxon>Crustacea</taxon>
        <taxon>Branchiopoda</taxon>
        <taxon>Diplostraca</taxon>
        <taxon>Cladocera</taxon>
        <taxon>Anomopoda</taxon>
        <taxon>Daphniidae</taxon>
        <taxon>Daphnia</taxon>
    </lineage>
</organism>
<keyword evidence="3" id="KW-1185">Reference proteome</keyword>
<gene>
    <name evidence="2" type="ORF">OUZ56_005304</name>
</gene>
<proteinExistence type="predicted"/>
<dbReference type="EMBL" id="JAOYFB010000001">
    <property type="protein sequence ID" value="KAK4003547.1"/>
    <property type="molecule type" value="Genomic_DNA"/>
</dbReference>
<comment type="caution">
    <text evidence="2">The sequence shown here is derived from an EMBL/GenBank/DDBJ whole genome shotgun (WGS) entry which is preliminary data.</text>
</comment>
<reference evidence="2 3" key="1">
    <citation type="journal article" date="2023" name="Nucleic Acids Res.">
        <title>The hologenome of Daphnia magna reveals possible DNA methylation and microbiome-mediated evolution of the host genome.</title>
        <authorList>
            <person name="Chaturvedi A."/>
            <person name="Li X."/>
            <person name="Dhandapani V."/>
            <person name="Marshall H."/>
            <person name="Kissane S."/>
            <person name="Cuenca-Cambronero M."/>
            <person name="Asole G."/>
            <person name="Calvet F."/>
            <person name="Ruiz-Romero M."/>
            <person name="Marangio P."/>
            <person name="Guigo R."/>
            <person name="Rago D."/>
            <person name="Mirbahai L."/>
            <person name="Eastwood N."/>
            <person name="Colbourne J.K."/>
            <person name="Zhou J."/>
            <person name="Mallon E."/>
            <person name="Orsini L."/>
        </authorList>
    </citation>
    <scope>NUCLEOTIDE SEQUENCE [LARGE SCALE GENOMIC DNA]</scope>
    <source>
        <strain evidence="2">LRV0_1</strain>
    </source>
</reference>
<feature type="region of interest" description="Disordered" evidence="1">
    <location>
        <begin position="1"/>
        <end position="21"/>
    </location>
</feature>
<evidence type="ECO:0000313" key="3">
    <source>
        <dbReference type="Proteomes" id="UP001234178"/>
    </source>
</evidence>
<protein>
    <submittedName>
        <fullName evidence="2">Uncharacterized protein</fullName>
    </submittedName>
</protein>
<accession>A0ABQ9YSF2</accession>
<evidence type="ECO:0000256" key="1">
    <source>
        <dbReference type="SAM" id="MobiDB-lite"/>
    </source>
</evidence>
<name>A0ABQ9YSF2_9CRUS</name>
<sequence>MEAGGYVHSTQPRKKKPFHSDGVVRKVRAGADSGRVSYLSSFFAFASSSTRSKTSLHCLAGGRL</sequence>